<evidence type="ECO:0000313" key="2">
    <source>
        <dbReference type="EMBL" id="AWO98191.1"/>
    </source>
</evidence>
<organism evidence="2 3">
    <name type="scientific">Scophthalmus maximus</name>
    <name type="common">Turbot</name>
    <name type="synonym">Psetta maxima</name>
    <dbReference type="NCBI Taxonomy" id="52904"/>
    <lineage>
        <taxon>Eukaryota</taxon>
        <taxon>Metazoa</taxon>
        <taxon>Chordata</taxon>
        <taxon>Craniata</taxon>
        <taxon>Vertebrata</taxon>
        <taxon>Euteleostomi</taxon>
        <taxon>Actinopterygii</taxon>
        <taxon>Neopterygii</taxon>
        <taxon>Teleostei</taxon>
        <taxon>Neoteleostei</taxon>
        <taxon>Acanthomorphata</taxon>
        <taxon>Carangaria</taxon>
        <taxon>Pleuronectiformes</taxon>
        <taxon>Pleuronectoidei</taxon>
        <taxon>Scophthalmidae</taxon>
        <taxon>Scophthalmus</taxon>
    </lineage>
</organism>
<dbReference type="EMBL" id="CP026244">
    <property type="protein sequence ID" value="AWO98191.1"/>
    <property type="molecule type" value="Genomic_DNA"/>
</dbReference>
<protein>
    <submittedName>
        <fullName evidence="2">Uncharacterized protein</fullName>
    </submittedName>
</protein>
<name>A0A2U9B340_SCOMX</name>
<feature type="region of interest" description="Disordered" evidence="1">
    <location>
        <begin position="62"/>
        <end position="94"/>
    </location>
</feature>
<dbReference type="Proteomes" id="UP000246464">
    <property type="component" value="Chromosome 2"/>
</dbReference>
<dbReference type="AlphaFoldDB" id="A0A2U9B340"/>
<keyword evidence="3" id="KW-1185">Reference proteome</keyword>
<accession>A0A2U9B340</accession>
<gene>
    <name evidence="2" type="ORF">SMAX5B_010655</name>
</gene>
<sequence>MKLEPNIPIASLGQKEPRRRYIEHTLAEICHPSASGPDGLLSTCCEYRPLSDSAGFTALTHRIKTPPTDGPVRSVSCRRQIPGTDSTGEGSASL</sequence>
<reference evidence="2 3" key="1">
    <citation type="submission" date="2017-12" db="EMBL/GenBank/DDBJ databases">
        <title>Integrating genomic resources of turbot (Scophthalmus maximus) in depth evaluation of genetic and physical mapping variation across individuals.</title>
        <authorList>
            <person name="Martinez P."/>
        </authorList>
    </citation>
    <scope>NUCLEOTIDE SEQUENCE [LARGE SCALE GENOMIC DNA]</scope>
</reference>
<proteinExistence type="predicted"/>
<evidence type="ECO:0000313" key="3">
    <source>
        <dbReference type="Proteomes" id="UP000246464"/>
    </source>
</evidence>
<evidence type="ECO:0000256" key="1">
    <source>
        <dbReference type="SAM" id="MobiDB-lite"/>
    </source>
</evidence>
<feature type="compositionally biased region" description="Polar residues" evidence="1">
    <location>
        <begin position="83"/>
        <end position="94"/>
    </location>
</feature>